<evidence type="ECO:0000256" key="1">
    <source>
        <dbReference type="SAM" id="MobiDB-lite"/>
    </source>
</evidence>
<dbReference type="EMBL" id="JAGPNK010000011">
    <property type="protein sequence ID" value="KAH7311259.1"/>
    <property type="molecule type" value="Genomic_DNA"/>
</dbReference>
<evidence type="ECO:0008006" key="4">
    <source>
        <dbReference type="Google" id="ProtNLM"/>
    </source>
</evidence>
<accession>A0A8K0WMW5</accession>
<protein>
    <recommendedName>
        <fullName evidence="4">BZIP domain-containing protein</fullName>
    </recommendedName>
</protein>
<proteinExistence type="predicted"/>
<comment type="caution">
    <text evidence="2">The sequence shown here is derived from an EMBL/GenBank/DDBJ whole genome shotgun (WGS) entry which is preliminary data.</text>
</comment>
<dbReference type="PANTHER" id="PTHR37012">
    <property type="entry name" value="B-ZIP TRANSCRIPTION FACTOR (EUROFUNG)-RELATED"/>
    <property type="match status" value="1"/>
</dbReference>
<sequence length="388" mass="43811">MASINPTDSTPVPSEPWACGRLLTKTQREQKRERDRIRKRRKRSADSEFIKSIESRLLRWEKALPLLLGPENSEGSESAEAAGDESIIPELRTGSDLGVTACDLAAAEDDALDLLHANENQSTISELPTGPGCVTATDFDTFLGPQVINRASLNFDDPIAAVQGYLLDQPTTFLASGQNSLLLAKEVLGRVQLLDSGLVCTDEEMNQDTLIQGTLHGWQSVFERKGVFCPLWSIISTFDRYAKPKHGIVTHMAFLYAAHTLSISLCAKGSLPIWYRPRPTQIAFSHDSFIDYFLWPGLRERLVLGQPAITDDFWDLYMSCCQFIWPFPSSEAYERNAETGRYRFSELYKTYLEDLKNYTLDHRFFTKYPAVYEDVAPYMVGWSSFSRS</sequence>
<dbReference type="PANTHER" id="PTHR37012:SF7">
    <property type="entry name" value="B-ZIP TRANSCRIPTION FACTOR (EUROFUNG)-RELATED"/>
    <property type="match status" value="1"/>
</dbReference>
<keyword evidence="3" id="KW-1185">Reference proteome</keyword>
<dbReference type="Proteomes" id="UP000813444">
    <property type="component" value="Unassembled WGS sequence"/>
</dbReference>
<gene>
    <name evidence="2" type="ORF">B0I35DRAFT_437804</name>
</gene>
<evidence type="ECO:0000313" key="2">
    <source>
        <dbReference type="EMBL" id="KAH7311259.1"/>
    </source>
</evidence>
<reference evidence="2" key="1">
    <citation type="journal article" date="2021" name="Nat. Commun.">
        <title>Genetic determinants of endophytism in the Arabidopsis root mycobiome.</title>
        <authorList>
            <person name="Mesny F."/>
            <person name="Miyauchi S."/>
            <person name="Thiergart T."/>
            <person name="Pickel B."/>
            <person name="Atanasova L."/>
            <person name="Karlsson M."/>
            <person name="Huettel B."/>
            <person name="Barry K.W."/>
            <person name="Haridas S."/>
            <person name="Chen C."/>
            <person name="Bauer D."/>
            <person name="Andreopoulos W."/>
            <person name="Pangilinan J."/>
            <person name="LaButti K."/>
            <person name="Riley R."/>
            <person name="Lipzen A."/>
            <person name="Clum A."/>
            <person name="Drula E."/>
            <person name="Henrissat B."/>
            <person name="Kohler A."/>
            <person name="Grigoriev I.V."/>
            <person name="Martin F.M."/>
            <person name="Hacquard S."/>
        </authorList>
    </citation>
    <scope>NUCLEOTIDE SEQUENCE</scope>
    <source>
        <strain evidence="2">MPI-CAGE-CH-0235</strain>
    </source>
</reference>
<feature type="region of interest" description="Disordered" evidence="1">
    <location>
        <begin position="1"/>
        <end position="46"/>
    </location>
</feature>
<evidence type="ECO:0000313" key="3">
    <source>
        <dbReference type="Proteomes" id="UP000813444"/>
    </source>
</evidence>
<feature type="compositionally biased region" description="Polar residues" evidence="1">
    <location>
        <begin position="1"/>
        <end position="12"/>
    </location>
</feature>
<name>A0A8K0WMW5_9HYPO</name>
<dbReference type="AlphaFoldDB" id="A0A8K0WMW5"/>
<organism evidence="2 3">
    <name type="scientific">Stachybotrys elegans</name>
    <dbReference type="NCBI Taxonomy" id="80388"/>
    <lineage>
        <taxon>Eukaryota</taxon>
        <taxon>Fungi</taxon>
        <taxon>Dikarya</taxon>
        <taxon>Ascomycota</taxon>
        <taxon>Pezizomycotina</taxon>
        <taxon>Sordariomycetes</taxon>
        <taxon>Hypocreomycetidae</taxon>
        <taxon>Hypocreales</taxon>
        <taxon>Stachybotryaceae</taxon>
        <taxon>Stachybotrys</taxon>
    </lineage>
</organism>
<dbReference type="OrthoDB" id="5086080at2759"/>
<dbReference type="InterPro" id="IPR021833">
    <property type="entry name" value="DUF3425"/>
</dbReference>
<dbReference type="Pfam" id="PF11905">
    <property type="entry name" value="DUF3425"/>
    <property type="match status" value="1"/>
</dbReference>
<feature type="compositionally biased region" description="Basic and acidic residues" evidence="1">
    <location>
        <begin position="26"/>
        <end position="36"/>
    </location>
</feature>